<name>C0PG89_MAIZE</name>
<sequence>MSLLRKDLLISPSKGRACGKIMTTPFSLPQPPQMSLQGRAQERHRHRPEQHQRWRQPLHLKHQGPASGIAPQASAGCLGCQGRAG</sequence>
<feature type="compositionally biased region" description="Basic residues" evidence="1">
    <location>
        <begin position="42"/>
        <end position="62"/>
    </location>
</feature>
<reference evidence="2" key="1">
    <citation type="journal article" date="2009" name="PLoS Genet.">
        <title>Sequencing, mapping, and analysis of 27,455 maize full-length cDNAs.</title>
        <authorList>
            <person name="Soderlund C."/>
            <person name="Descour A."/>
            <person name="Kudrna D."/>
            <person name="Bomhoff M."/>
            <person name="Boyd L."/>
            <person name="Currie J."/>
            <person name="Angelova A."/>
            <person name="Collura K."/>
            <person name="Wissotski M."/>
            <person name="Ashley E."/>
            <person name="Morrow D."/>
            <person name="Fernandes J."/>
            <person name="Walbot V."/>
            <person name="Yu Y."/>
        </authorList>
    </citation>
    <scope>NUCLEOTIDE SEQUENCE</scope>
    <source>
        <strain evidence="2">B73</strain>
    </source>
</reference>
<evidence type="ECO:0000256" key="1">
    <source>
        <dbReference type="SAM" id="MobiDB-lite"/>
    </source>
</evidence>
<protein>
    <submittedName>
        <fullName evidence="2">Uncharacterized protein</fullName>
    </submittedName>
</protein>
<accession>C0PG89</accession>
<organism evidence="2">
    <name type="scientific">Zea mays</name>
    <name type="common">Maize</name>
    <dbReference type="NCBI Taxonomy" id="4577"/>
    <lineage>
        <taxon>Eukaryota</taxon>
        <taxon>Viridiplantae</taxon>
        <taxon>Streptophyta</taxon>
        <taxon>Embryophyta</taxon>
        <taxon>Tracheophyta</taxon>
        <taxon>Spermatophyta</taxon>
        <taxon>Magnoliopsida</taxon>
        <taxon>Liliopsida</taxon>
        <taxon>Poales</taxon>
        <taxon>Poaceae</taxon>
        <taxon>PACMAD clade</taxon>
        <taxon>Panicoideae</taxon>
        <taxon>Andropogonodae</taxon>
        <taxon>Andropogoneae</taxon>
        <taxon>Tripsacinae</taxon>
        <taxon>Zea</taxon>
    </lineage>
</organism>
<dbReference type="EMBL" id="BT067308">
    <property type="protein sequence ID" value="ACN34205.1"/>
    <property type="molecule type" value="mRNA"/>
</dbReference>
<dbReference type="AlphaFoldDB" id="C0PG89"/>
<feature type="region of interest" description="Disordered" evidence="1">
    <location>
        <begin position="20"/>
        <end position="75"/>
    </location>
</feature>
<proteinExistence type="evidence at transcript level"/>
<reference evidence="2" key="2">
    <citation type="submission" date="2012-06" db="EMBL/GenBank/DDBJ databases">
        <authorList>
            <person name="Yu Y."/>
            <person name="Currie J."/>
            <person name="Lomeli R."/>
            <person name="Angelova A."/>
            <person name="Collura K."/>
            <person name="Wissotski M."/>
            <person name="Campos D."/>
            <person name="Kudrna D."/>
            <person name="Golser W."/>
            <person name="Ashely E."/>
            <person name="Descour A."/>
            <person name="Fernandes J."/>
            <person name="Soderlund C."/>
            <person name="Walbot V."/>
        </authorList>
    </citation>
    <scope>NUCLEOTIDE SEQUENCE</scope>
    <source>
        <strain evidence="2">B73</strain>
    </source>
</reference>
<evidence type="ECO:0000313" key="2">
    <source>
        <dbReference type="EMBL" id="ACN34205.1"/>
    </source>
</evidence>